<name>A0AAV0XL76_9HEMI</name>
<dbReference type="EMBL" id="CARXXK010000005">
    <property type="protein sequence ID" value="CAI6368866.1"/>
    <property type="molecule type" value="Genomic_DNA"/>
</dbReference>
<sequence>MSHILYLHFQNNLHFVFCARNGKYHSGYFISRHFSQYEFSKIIYNIWIIDNSNRSRWYKTMRLCFWR</sequence>
<dbReference type="AlphaFoldDB" id="A0AAV0XL76"/>
<comment type="caution">
    <text evidence="1">The sequence shown here is derived from an EMBL/GenBank/DDBJ whole genome shotgun (WGS) entry which is preliminary data.</text>
</comment>
<keyword evidence="2" id="KW-1185">Reference proteome</keyword>
<reference evidence="1 2" key="1">
    <citation type="submission" date="2023-01" db="EMBL/GenBank/DDBJ databases">
        <authorList>
            <person name="Whitehead M."/>
        </authorList>
    </citation>
    <scope>NUCLEOTIDE SEQUENCE [LARGE SCALE GENOMIC DNA]</scope>
</reference>
<accession>A0AAV0XL76</accession>
<protein>
    <submittedName>
        <fullName evidence="1">Uncharacterized protein</fullName>
    </submittedName>
</protein>
<proteinExistence type="predicted"/>
<dbReference type="Proteomes" id="UP001160148">
    <property type="component" value="Unassembled WGS sequence"/>
</dbReference>
<evidence type="ECO:0000313" key="1">
    <source>
        <dbReference type="EMBL" id="CAI6368866.1"/>
    </source>
</evidence>
<organism evidence="1 2">
    <name type="scientific">Macrosiphum euphorbiae</name>
    <name type="common">potato aphid</name>
    <dbReference type="NCBI Taxonomy" id="13131"/>
    <lineage>
        <taxon>Eukaryota</taxon>
        <taxon>Metazoa</taxon>
        <taxon>Ecdysozoa</taxon>
        <taxon>Arthropoda</taxon>
        <taxon>Hexapoda</taxon>
        <taxon>Insecta</taxon>
        <taxon>Pterygota</taxon>
        <taxon>Neoptera</taxon>
        <taxon>Paraneoptera</taxon>
        <taxon>Hemiptera</taxon>
        <taxon>Sternorrhyncha</taxon>
        <taxon>Aphidomorpha</taxon>
        <taxon>Aphidoidea</taxon>
        <taxon>Aphididae</taxon>
        <taxon>Macrosiphini</taxon>
        <taxon>Macrosiphum</taxon>
    </lineage>
</organism>
<evidence type="ECO:0000313" key="2">
    <source>
        <dbReference type="Proteomes" id="UP001160148"/>
    </source>
</evidence>
<gene>
    <name evidence="1" type="ORF">MEUPH1_LOCUS23177</name>
</gene>